<dbReference type="RefSeq" id="XP_025566117.1">
    <property type="nucleotide sequence ID" value="XM_025711960.1"/>
</dbReference>
<dbReference type="AlphaFoldDB" id="A0A319C270"/>
<proteinExistence type="predicted"/>
<sequence length="110" mass="12315">MPQVLHLTTSSTGSHCIHSLTNSASIQSTDIDYGLNTRLLKYSFTLFSLLSSFDLSNSSSFPSSARPYFVHSICSRASDYLLFPSPLLRRLLLLPVRLRHRRGGSQPSER</sequence>
<reference evidence="1" key="1">
    <citation type="submission" date="2016-12" db="EMBL/GenBank/DDBJ databases">
        <title>The genomes of Aspergillus section Nigri reveals drivers in fungal speciation.</title>
        <authorList>
            <consortium name="DOE Joint Genome Institute"/>
            <person name="Vesth T.C."/>
            <person name="Nybo J."/>
            <person name="Theobald S."/>
            <person name="Brandl J."/>
            <person name="Frisvad J.C."/>
            <person name="Nielsen K.F."/>
            <person name="Lyhne E.K."/>
            <person name="Kogle M.E."/>
            <person name="Kuo A."/>
            <person name="Riley R."/>
            <person name="Clum A."/>
            <person name="Nolan M."/>
            <person name="Lipzen A."/>
            <person name="Salamov A."/>
            <person name="Henrissat B."/>
            <person name="Wiebenga A."/>
            <person name="De Vries R.P."/>
            <person name="Grigoriev I.V."/>
            <person name="Mortensen U.H."/>
            <person name="Andersen M.R."/>
            <person name="Baker S.E."/>
        </authorList>
    </citation>
    <scope>NUCLEOTIDE SEQUENCE [LARGE SCALE GENOMIC DNA]</scope>
    <source>
        <strain evidence="1">CBS 113365</strain>
    </source>
</reference>
<dbReference type="GeneID" id="37216552"/>
<keyword evidence="2" id="KW-1185">Reference proteome</keyword>
<name>A0A319C270_ASPVC</name>
<protein>
    <submittedName>
        <fullName evidence="1">Uncharacterized protein</fullName>
    </submittedName>
</protein>
<evidence type="ECO:0000313" key="1">
    <source>
        <dbReference type="EMBL" id="PYH72323.1"/>
    </source>
</evidence>
<accession>A0A319C270</accession>
<gene>
    <name evidence="1" type="ORF">BO88DRAFT_477005</name>
</gene>
<evidence type="ECO:0000313" key="2">
    <source>
        <dbReference type="Proteomes" id="UP000248405"/>
    </source>
</evidence>
<organism evidence="1 2">
    <name type="scientific">Aspergillus vadensis (strain CBS 113365 / IMI 142717 / IBT 24658)</name>
    <dbReference type="NCBI Taxonomy" id="1448311"/>
    <lineage>
        <taxon>Eukaryota</taxon>
        <taxon>Fungi</taxon>
        <taxon>Dikarya</taxon>
        <taxon>Ascomycota</taxon>
        <taxon>Pezizomycotina</taxon>
        <taxon>Eurotiomycetes</taxon>
        <taxon>Eurotiomycetidae</taxon>
        <taxon>Eurotiales</taxon>
        <taxon>Aspergillaceae</taxon>
        <taxon>Aspergillus</taxon>
        <taxon>Aspergillus subgen. Circumdati</taxon>
    </lineage>
</organism>
<dbReference type="Proteomes" id="UP000248405">
    <property type="component" value="Unassembled WGS sequence"/>
</dbReference>
<dbReference type="EMBL" id="KZ821617">
    <property type="protein sequence ID" value="PYH72323.1"/>
    <property type="molecule type" value="Genomic_DNA"/>
</dbReference>
<dbReference type="OrthoDB" id="10551283at2759"/>